<evidence type="ECO:0000313" key="1">
    <source>
        <dbReference type="EMBL" id="NGN92799.1"/>
    </source>
</evidence>
<dbReference type="EMBL" id="JAALAA010000006">
    <property type="protein sequence ID" value="NGN92799.1"/>
    <property type="molecule type" value="Genomic_DNA"/>
</dbReference>
<keyword evidence="2" id="KW-1185">Reference proteome</keyword>
<gene>
    <name evidence="1" type="ORF">G5C66_08630</name>
</gene>
<proteinExistence type="predicted"/>
<dbReference type="AlphaFoldDB" id="A0A6M1R534"/>
<name>A0A6M1R534_9ACTN</name>
<dbReference type="Proteomes" id="UP000483261">
    <property type="component" value="Unassembled WGS sequence"/>
</dbReference>
<sequence length="77" mass="8772">MNEHEHWWHRLADDVKHWLRAHPGAPLSDMKVLDAVIGAGGVPVRRDDTALDGLPDAPLLSDRDWEYIKEQHDAGRD</sequence>
<accession>A0A6M1R534</accession>
<protein>
    <submittedName>
        <fullName evidence="1">Uncharacterized protein</fullName>
    </submittedName>
</protein>
<evidence type="ECO:0000313" key="2">
    <source>
        <dbReference type="Proteomes" id="UP000483261"/>
    </source>
</evidence>
<reference evidence="1 2" key="1">
    <citation type="submission" date="2020-02" db="EMBL/GenBank/DDBJ databases">
        <title>Whole-genome analyses of novel actinobacteria.</title>
        <authorList>
            <person name="Sahin N."/>
        </authorList>
    </citation>
    <scope>NUCLEOTIDE SEQUENCE [LARGE SCALE GENOMIC DNA]</scope>
    <source>
        <strain evidence="1 2">KC13</strain>
    </source>
</reference>
<comment type="caution">
    <text evidence="1">The sequence shown here is derived from an EMBL/GenBank/DDBJ whole genome shotgun (WGS) entry which is preliminary data.</text>
</comment>
<dbReference type="RefSeq" id="WP_165110553.1">
    <property type="nucleotide sequence ID" value="NZ_JAALAA010000006.1"/>
</dbReference>
<organism evidence="1 2">
    <name type="scientific">Nocardioides turkmenicus</name>
    <dbReference type="NCBI Taxonomy" id="2711220"/>
    <lineage>
        <taxon>Bacteria</taxon>
        <taxon>Bacillati</taxon>
        <taxon>Actinomycetota</taxon>
        <taxon>Actinomycetes</taxon>
        <taxon>Propionibacteriales</taxon>
        <taxon>Nocardioidaceae</taxon>
        <taxon>Nocardioides</taxon>
    </lineage>
</organism>